<comment type="caution">
    <text evidence="2">The sequence shown here is derived from an EMBL/GenBank/DDBJ whole genome shotgun (WGS) entry which is preliminary data.</text>
</comment>
<reference evidence="2" key="1">
    <citation type="submission" date="2023-03" db="EMBL/GenBank/DDBJ databases">
        <title>Actinorhabdospora filicis NBRC 111898.</title>
        <authorList>
            <person name="Ichikawa N."/>
            <person name="Sato H."/>
            <person name="Tonouchi N."/>
        </authorList>
    </citation>
    <scope>NUCLEOTIDE SEQUENCE</scope>
    <source>
        <strain evidence="2">NBRC 111898</strain>
    </source>
</reference>
<evidence type="ECO:0000256" key="1">
    <source>
        <dbReference type="SAM" id="Phobius"/>
    </source>
</evidence>
<proteinExistence type="predicted"/>
<protein>
    <submittedName>
        <fullName evidence="2">Uncharacterized protein</fullName>
    </submittedName>
</protein>
<keyword evidence="1" id="KW-0472">Membrane</keyword>
<feature type="transmembrane region" description="Helical" evidence="1">
    <location>
        <begin position="22"/>
        <end position="42"/>
    </location>
</feature>
<keyword evidence="3" id="KW-1185">Reference proteome</keyword>
<accession>A0A9W6SKT2</accession>
<keyword evidence="1" id="KW-0812">Transmembrane</keyword>
<organism evidence="2 3">
    <name type="scientific">Actinorhabdospora filicis</name>
    <dbReference type="NCBI Taxonomy" id="1785913"/>
    <lineage>
        <taxon>Bacteria</taxon>
        <taxon>Bacillati</taxon>
        <taxon>Actinomycetota</taxon>
        <taxon>Actinomycetes</taxon>
        <taxon>Micromonosporales</taxon>
        <taxon>Micromonosporaceae</taxon>
        <taxon>Actinorhabdospora</taxon>
    </lineage>
</organism>
<dbReference type="Proteomes" id="UP001165079">
    <property type="component" value="Unassembled WGS sequence"/>
</dbReference>
<gene>
    <name evidence="2" type="ORF">Afil01_24340</name>
</gene>
<name>A0A9W6SKT2_9ACTN</name>
<keyword evidence="1" id="KW-1133">Transmembrane helix</keyword>
<dbReference type="RefSeq" id="WP_285662726.1">
    <property type="nucleotide sequence ID" value="NZ_BSTX01000001.1"/>
</dbReference>
<sequence length="213" mass="22392">MSAHPPFAPDQDPHHNRKVRRYTVLGLWIAAASLIVAAVPVANNLLKEQAGAGADTVASTPSPEPTPAPPVAWAEELTQEGVGMLVSAECPTLWLDFDKVFQAEYDSGVVGDPSVLPDAADYVVTGCPGDVHARPAAGLKAGEAGEKNAETAAACAAIAAKDTRSEWSLSTAEPHVRSVHCLVTTDGGRLARVVYLGFTGDLPYFTFTTWTRA</sequence>
<dbReference type="AlphaFoldDB" id="A0A9W6SKT2"/>
<evidence type="ECO:0000313" key="2">
    <source>
        <dbReference type="EMBL" id="GLZ77627.1"/>
    </source>
</evidence>
<dbReference type="EMBL" id="BSTX01000001">
    <property type="protein sequence ID" value="GLZ77627.1"/>
    <property type="molecule type" value="Genomic_DNA"/>
</dbReference>
<evidence type="ECO:0000313" key="3">
    <source>
        <dbReference type="Proteomes" id="UP001165079"/>
    </source>
</evidence>